<dbReference type="Gene3D" id="3.40.50.2000">
    <property type="entry name" value="Glycogen Phosphorylase B"/>
    <property type="match status" value="2"/>
</dbReference>
<proteinExistence type="predicted"/>
<accession>A0ABR6XZ21</accession>
<evidence type="ECO:0000313" key="3">
    <source>
        <dbReference type="EMBL" id="MBC3845732.1"/>
    </source>
</evidence>
<dbReference type="SUPFAM" id="SSF53756">
    <property type="entry name" value="UDP-Glycosyltransferase/glycogen phosphorylase"/>
    <property type="match status" value="1"/>
</dbReference>
<dbReference type="NCBIfam" id="NF007640">
    <property type="entry name" value="PRK10307.1"/>
    <property type="match status" value="1"/>
</dbReference>
<feature type="transmembrane region" description="Helical" evidence="1">
    <location>
        <begin position="113"/>
        <end position="134"/>
    </location>
</feature>
<reference evidence="3 4" key="1">
    <citation type="submission" date="2020-08" db="EMBL/GenBank/DDBJ databases">
        <title>Winogradskyella ouciana sp. nov., isolated from the hadal seawater of the Mariana Trench.</title>
        <authorList>
            <person name="He X."/>
        </authorList>
    </citation>
    <scope>NUCLEOTIDE SEQUENCE [LARGE SCALE GENOMIC DNA]</scope>
    <source>
        <strain evidence="3 4">KCTC 22026</strain>
    </source>
</reference>
<name>A0ABR6XZ21_9FLAO</name>
<dbReference type="Proteomes" id="UP000607435">
    <property type="component" value="Unassembled WGS sequence"/>
</dbReference>
<keyword evidence="1" id="KW-0812">Transmembrane</keyword>
<dbReference type="PANTHER" id="PTHR45947:SF3">
    <property type="entry name" value="SULFOQUINOVOSYL TRANSFERASE SQD2"/>
    <property type="match status" value="1"/>
</dbReference>
<dbReference type="RefSeq" id="WP_186844830.1">
    <property type="nucleotide sequence ID" value="NZ_JACOME010000001.1"/>
</dbReference>
<dbReference type="Pfam" id="PF00534">
    <property type="entry name" value="Glycos_transf_1"/>
    <property type="match status" value="1"/>
</dbReference>
<evidence type="ECO:0000259" key="2">
    <source>
        <dbReference type="Pfam" id="PF00534"/>
    </source>
</evidence>
<dbReference type="EMBL" id="JACOME010000001">
    <property type="protein sequence ID" value="MBC3845732.1"/>
    <property type="molecule type" value="Genomic_DNA"/>
</dbReference>
<dbReference type="InterPro" id="IPR050194">
    <property type="entry name" value="Glycosyltransferase_grp1"/>
</dbReference>
<feature type="domain" description="Glycosyl transferase family 1" evidence="2">
    <location>
        <begin position="223"/>
        <end position="380"/>
    </location>
</feature>
<protein>
    <submittedName>
        <fullName evidence="3">WcaI family glycosyltransferase</fullName>
    </submittedName>
</protein>
<keyword evidence="1" id="KW-1133">Transmembrane helix</keyword>
<keyword evidence="1" id="KW-0472">Membrane</keyword>
<gene>
    <name evidence="3" type="ORF">H6H04_05035</name>
</gene>
<feature type="transmembrane region" description="Helical" evidence="1">
    <location>
        <begin position="90"/>
        <end position="107"/>
    </location>
</feature>
<sequence>MSNSKKKILLISPNFYPEDTAIGLYNSQMMEYLSGYHQTSVITGFPYYPQWRIYNDYKDLSRFTKEKFNNVTIYRHKQYVPKRPNFIKRIIHLISFTIGNLWNIFILKNKPDVVITVVPFTSCIFLGMVCKLLYKSKIWIHVQDFEFDAALQTGVGKRKSIIFSLLFKLEKWLFSKADLASTISYSMLNKLSEKTKSDQFFLPNWIDEDKINPATSKTHLYLKSEKIKILYSGNIGDKQDWKAFIQFCNDINKSKYEIIIVGDGAKKEWVCNAIKVFNNIRYYPPVPFEELSDLLCSTDVHILFQKPEVIDTVMPSKVLGMMASAKPSIIIGNDKSEIKSIFEASGAGLFYSKYSNTIVNGLEYLTTDKNKSQKKGQKARDYVIENFSKDKILSNMLKKLKEL</sequence>
<dbReference type="CDD" id="cd03794">
    <property type="entry name" value="GT4_WbuB-like"/>
    <property type="match status" value="1"/>
</dbReference>
<keyword evidence="4" id="KW-1185">Reference proteome</keyword>
<evidence type="ECO:0000256" key="1">
    <source>
        <dbReference type="SAM" id="Phobius"/>
    </source>
</evidence>
<dbReference type="InterPro" id="IPR001296">
    <property type="entry name" value="Glyco_trans_1"/>
</dbReference>
<comment type="caution">
    <text evidence="3">The sequence shown here is derived from an EMBL/GenBank/DDBJ whole genome shotgun (WGS) entry which is preliminary data.</text>
</comment>
<organism evidence="3 4">
    <name type="scientific">Winogradskyella echinorum</name>
    <dbReference type="NCBI Taxonomy" id="538189"/>
    <lineage>
        <taxon>Bacteria</taxon>
        <taxon>Pseudomonadati</taxon>
        <taxon>Bacteroidota</taxon>
        <taxon>Flavobacteriia</taxon>
        <taxon>Flavobacteriales</taxon>
        <taxon>Flavobacteriaceae</taxon>
        <taxon>Winogradskyella</taxon>
    </lineage>
</organism>
<evidence type="ECO:0000313" key="4">
    <source>
        <dbReference type="Proteomes" id="UP000607435"/>
    </source>
</evidence>
<dbReference type="PANTHER" id="PTHR45947">
    <property type="entry name" value="SULFOQUINOVOSYL TRANSFERASE SQD2"/>
    <property type="match status" value="1"/>
</dbReference>